<feature type="region of interest" description="Disordered" evidence="1">
    <location>
        <begin position="1255"/>
        <end position="1319"/>
    </location>
</feature>
<name>A0AAE0N8L3_9PEZI</name>
<feature type="region of interest" description="Disordered" evidence="1">
    <location>
        <begin position="294"/>
        <end position="376"/>
    </location>
</feature>
<feature type="compositionally biased region" description="Basic residues" evidence="1">
    <location>
        <begin position="1282"/>
        <end position="1295"/>
    </location>
</feature>
<feature type="compositionally biased region" description="Polar residues" evidence="1">
    <location>
        <begin position="119"/>
        <end position="133"/>
    </location>
</feature>
<evidence type="ECO:0000259" key="2">
    <source>
        <dbReference type="SMART" id="SM00382"/>
    </source>
</evidence>
<dbReference type="Pfam" id="PF00004">
    <property type="entry name" value="AAA"/>
    <property type="match status" value="1"/>
</dbReference>
<feature type="compositionally biased region" description="Basic residues" evidence="1">
    <location>
        <begin position="242"/>
        <end position="252"/>
    </location>
</feature>
<dbReference type="InterPro" id="IPR003593">
    <property type="entry name" value="AAA+_ATPase"/>
</dbReference>
<evidence type="ECO:0000313" key="4">
    <source>
        <dbReference type="Proteomes" id="UP001285441"/>
    </source>
</evidence>
<evidence type="ECO:0000256" key="1">
    <source>
        <dbReference type="SAM" id="MobiDB-lite"/>
    </source>
</evidence>
<evidence type="ECO:0000313" key="3">
    <source>
        <dbReference type="EMBL" id="KAK3374801.1"/>
    </source>
</evidence>
<dbReference type="GO" id="GO:0005634">
    <property type="term" value="C:nucleus"/>
    <property type="evidence" value="ECO:0007669"/>
    <property type="project" value="TreeGrafter"/>
</dbReference>
<dbReference type="PANTHER" id="PTHR23389">
    <property type="entry name" value="CHROMOSOME TRANSMISSION FIDELITY FACTOR 18"/>
    <property type="match status" value="1"/>
</dbReference>
<feature type="region of interest" description="Disordered" evidence="1">
    <location>
        <begin position="1188"/>
        <end position="1226"/>
    </location>
</feature>
<comment type="caution">
    <text evidence="3">The sequence shown here is derived from an EMBL/GenBank/DDBJ whole genome shotgun (WGS) entry which is preliminary data.</text>
</comment>
<proteinExistence type="predicted"/>
<dbReference type="EMBL" id="JAULSW010000007">
    <property type="protein sequence ID" value="KAK3374801.1"/>
    <property type="molecule type" value="Genomic_DNA"/>
</dbReference>
<reference evidence="3" key="2">
    <citation type="submission" date="2023-06" db="EMBL/GenBank/DDBJ databases">
        <authorList>
            <consortium name="Lawrence Berkeley National Laboratory"/>
            <person name="Haridas S."/>
            <person name="Hensen N."/>
            <person name="Bonometti L."/>
            <person name="Westerberg I."/>
            <person name="Brannstrom I.O."/>
            <person name="Guillou S."/>
            <person name="Cros-Aarteil S."/>
            <person name="Calhoun S."/>
            <person name="Kuo A."/>
            <person name="Mondo S."/>
            <person name="Pangilinan J."/>
            <person name="Riley R."/>
            <person name="LaButti K."/>
            <person name="Andreopoulos B."/>
            <person name="Lipzen A."/>
            <person name="Chen C."/>
            <person name="Yanf M."/>
            <person name="Daum C."/>
            <person name="Ng V."/>
            <person name="Clum A."/>
            <person name="Steindorff A."/>
            <person name="Ohm R."/>
            <person name="Martin F."/>
            <person name="Silar P."/>
            <person name="Natvig D."/>
            <person name="Lalanne C."/>
            <person name="Gautier V."/>
            <person name="Ament-velasquez S.L."/>
            <person name="Kruys A."/>
            <person name="Hutchinson M.I."/>
            <person name="Powell A.J."/>
            <person name="Barry K."/>
            <person name="Miller A.N."/>
            <person name="Grigoriev I.V."/>
            <person name="Debuchy R."/>
            <person name="Gladieux P."/>
            <person name="Thoren M.H."/>
            <person name="Johannesson H."/>
        </authorList>
    </citation>
    <scope>NUCLEOTIDE SEQUENCE</scope>
    <source>
        <strain evidence="3">CBS 232.78</strain>
    </source>
</reference>
<dbReference type="PANTHER" id="PTHR23389:SF21">
    <property type="entry name" value="ATPASE FAMILY AAA DOMAIN-CONTAINING PROTEIN 5"/>
    <property type="match status" value="1"/>
</dbReference>
<feature type="domain" description="AAA+ ATPase" evidence="2">
    <location>
        <begin position="657"/>
        <end position="859"/>
    </location>
</feature>
<dbReference type="GO" id="GO:0005524">
    <property type="term" value="F:ATP binding"/>
    <property type="evidence" value="ECO:0007669"/>
    <property type="project" value="InterPro"/>
</dbReference>
<dbReference type="SMART" id="SM00382">
    <property type="entry name" value="AAA"/>
    <property type="match status" value="1"/>
</dbReference>
<gene>
    <name evidence="3" type="ORF">B0H63DRAFT_419031</name>
</gene>
<dbReference type="InterPro" id="IPR027417">
    <property type="entry name" value="P-loop_NTPase"/>
</dbReference>
<sequence>MGSVAVLTMADDPTSPGCARRQPLHPFFNPNRLAAPTADKPPATVAPESNEQPVLPSDIAADGELEDDAEKSGGRRNKRRKVDTDSEADDEHKKPQAKKRSRLSGAGGIATLFGKLASGSQCTTNEAGSTDPSAPTDLQREAQAGQDVTRQDNPEINQKGGGLEDELDQKPPLDGDVSSVAAAQQAQPLVVNANSLARTTLPSNAQKPKKLLLFNPKTGTIGSPPKPKPTDLAIKPIEGGKKRGPKSGKKSATRVVIISYGVDLESRILIGDKINAIISSQPLTMPEEITKLPESSGIEKPASPTAKPIKPNPSKSTHPFFLGKAKNSDAVVPEEKAKPTTSAREKKFSSTPCSPRKSRVETQSSGRQPQFGTKNAVLKFPGSRQPAWPWKGAAHVRGADSQIDDGHNLSPVLAARKCKGREVKIPTSESIMKCLTQALDVPAMAEAVRSVNTDDFLPAPPELRVPQKCFEGGSKLQARILPMLETFHGTRAAKNTAQRKGPIEGKEGKIQIPPELARLFKSISTSLSAFDKYQCETANWVQKYAPISAVEVLQHGREAFLLRDWLQALMVQSVDTGAAETEKSKAATSKGKMAGAGKKKRRKKLDGFIVSSEDEDYELNELSEEEGDWASSEGRGAALKTVVRPGSLAKMKEADKIANALVISGPHGCGKTAAVYAVAQELGFGVFEINSSSRRSGKDIMERIGDMTRNHQVRQHQSTAQVDDEGAVVTDDEVAKDLKSGKQPTMVAFFKPKAVAAKPKQPANSEQPAKDQPLAQQKEAKKDAPKNQRQSLILLEEVDILYEEDKQFWTTVIGLIVQSKRPFIMTCNDEKLVPLQTLRLHGIFRLSPPPREFAIDRLLLIAANEGHALDRHAIEALYESRNQDLRAATMDLQYWCQIGVGDRRGGQDWFFPRWPKGVDIDENHEVVRVVSQGTYQPGMNLLGRDSIVDPKVPSRVVEEELLHQTWDSWELDIGHWQDSAALKSWTETFSPVTAAPAGRLGTLSAFEDLAESMSMADIYSCKTFAMFRKEPLDATLPDLPAKTQEDFILGIVHLDTPLIARYNAMAASLASTTKSLARSTLQNRIEALQHQPAPELGPLTESQTINYIQDSFTSTLPGTPAIARIDFAYAFDPIAVADPTAVQPITYLEPSIFDRNFTLLILDVAPYVRGIVAHDSHLQKQRLKMSSLVSEGGRSGGKGAAQAGSKRMRTTRAALSALEGGSRSTTRGERWFKADINPYLVAKTAGQGWVHLEFPEEVTAPSSPPRTSQVSSRETSPDRPPPPKKKGVRGRKRKQVMVEDESNDELVKPAPANGASADI</sequence>
<feature type="region of interest" description="Disordered" evidence="1">
    <location>
        <begin position="119"/>
        <end position="181"/>
    </location>
</feature>
<dbReference type="Proteomes" id="UP001285441">
    <property type="component" value="Unassembled WGS sequence"/>
</dbReference>
<dbReference type="Gene3D" id="3.40.50.300">
    <property type="entry name" value="P-loop containing nucleotide triphosphate hydrolases"/>
    <property type="match status" value="1"/>
</dbReference>
<dbReference type="InterPro" id="IPR003959">
    <property type="entry name" value="ATPase_AAA_core"/>
</dbReference>
<reference evidence="3" key="1">
    <citation type="journal article" date="2023" name="Mol. Phylogenet. Evol.">
        <title>Genome-scale phylogeny and comparative genomics of the fungal order Sordariales.</title>
        <authorList>
            <person name="Hensen N."/>
            <person name="Bonometti L."/>
            <person name="Westerberg I."/>
            <person name="Brannstrom I.O."/>
            <person name="Guillou S."/>
            <person name="Cros-Aarteil S."/>
            <person name="Calhoun S."/>
            <person name="Haridas S."/>
            <person name="Kuo A."/>
            <person name="Mondo S."/>
            <person name="Pangilinan J."/>
            <person name="Riley R."/>
            <person name="LaButti K."/>
            <person name="Andreopoulos B."/>
            <person name="Lipzen A."/>
            <person name="Chen C."/>
            <person name="Yan M."/>
            <person name="Daum C."/>
            <person name="Ng V."/>
            <person name="Clum A."/>
            <person name="Steindorff A."/>
            <person name="Ohm R.A."/>
            <person name="Martin F."/>
            <person name="Silar P."/>
            <person name="Natvig D.O."/>
            <person name="Lalanne C."/>
            <person name="Gautier V."/>
            <person name="Ament-Velasquez S.L."/>
            <person name="Kruys A."/>
            <person name="Hutchinson M.I."/>
            <person name="Powell A.J."/>
            <person name="Barry K."/>
            <person name="Miller A.N."/>
            <person name="Grigoriev I.V."/>
            <person name="Debuchy R."/>
            <person name="Gladieux P."/>
            <person name="Hiltunen Thoren M."/>
            <person name="Johannesson H."/>
        </authorList>
    </citation>
    <scope>NUCLEOTIDE SEQUENCE</scope>
    <source>
        <strain evidence="3">CBS 232.78</strain>
    </source>
</reference>
<feature type="compositionally biased region" description="Basic and acidic residues" evidence="1">
    <location>
        <begin position="333"/>
        <end position="348"/>
    </location>
</feature>
<keyword evidence="4" id="KW-1185">Reference proteome</keyword>
<dbReference type="GO" id="GO:0016887">
    <property type="term" value="F:ATP hydrolysis activity"/>
    <property type="evidence" value="ECO:0007669"/>
    <property type="project" value="InterPro"/>
</dbReference>
<feature type="region of interest" description="Disordered" evidence="1">
    <location>
        <begin position="757"/>
        <end position="788"/>
    </location>
</feature>
<dbReference type="GO" id="GO:0003677">
    <property type="term" value="F:DNA binding"/>
    <property type="evidence" value="ECO:0007669"/>
    <property type="project" value="TreeGrafter"/>
</dbReference>
<feature type="region of interest" description="Disordered" evidence="1">
    <location>
        <begin position="199"/>
        <end position="252"/>
    </location>
</feature>
<feature type="compositionally biased region" description="Polar residues" evidence="1">
    <location>
        <begin position="361"/>
        <end position="373"/>
    </location>
</feature>
<feature type="compositionally biased region" description="Polar residues" evidence="1">
    <location>
        <begin position="1265"/>
        <end position="1274"/>
    </location>
</feature>
<dbReference type="SUPFAM" id="SSF52540">
    <property type="entry name" value="P-loop containing nucleoside triphosphate hydrolases"/>
    <property type="match status" value="1"/>
</dbReference>
<protein>
    <recommendedName>
        <fullName evidence="2">AAA+ ATPase domain-containing protein</fullName>
    </recommendedName>
</protein>
<feature type="region of interest" description="Disordered" evidence="1">
    <location>
        <begin position="1"/>
        <end position="106"/>
    </location>
</feature>
<accession>A0AAE0N8L3</accession>
<organism evidence="3 4">
    <name type="scientific">Podospora didyma</name>
    <dbReference type="NCBI Taxonomy" id="330526"/>
    <lineage>
        <taxon>Eukaryota</taxon>
        <taxon>Fungi</taxon>
        <taxon>Dikarya</taxon>
        <taxon>Ascomycota</taxon>
        <taxon>Pezizomycotina</taxon>
        <taxon>Sordariomycetes</taxon>
        <taxon>Sordariomycetidae</taxon>
        <taxon>Sordariales</taxon>
        <taxon>Podosporaceae</taxon>
        <taxon>Podospora</taxon>
    </lineage>
</organism>